<evidence type="ECO:0000256" key="8">
    <source>
        <dbReference type="ARBA" id="ARBA00059926"/>
    </source>
</evidence>
<dbReference type="GO" id="GO:0005794">
    <property type="term" value="C:Golgi apparatus"/>
    <property type="evidence" value="ECO:0007669"/>
    <property type="project" value="UniProtKB-SubCell"/>
</dbReference>
<feature type="region of interest" description="Disordered" evidence="11">
    <location>
        <begin position="400"/>
        <end position="634"/>
    </location>
</feature>
<reference evidence="13" key="2">
    <citation type="submission" date="2016-06" db="EMBL/GenBank/DDBJ databases">
        <title>The genome of a short-lived fish provides insights into sex chromosome evolution and the genetic control of aging.</title>
        <authorList>
            <person name="Reichwald K."/>
            <person name="Felder M."/>
            <person name="Petzold A."/>
            <person name="Koch P."/>
            <person name="Groth M."/>
            <person name="Platzer M."/>
        </authorList>
    </citation>
    <scope>NUCLEOTIDE SEQUENCE</scope>
    <source>
        <tissue evidence="13">Brain</tissue>
    </source>
</reference>
<keyword evidence="6" id="KW-0333">Golgi apparatus</keyword>
<dbReference type="Pfam" id="PF00566">
    <property type="entry name" value="RabGAP-TBC"/>
    <property type="match status" value="1"/>
</dbReference>
<evidence type="ECO:0000256" key="1">
    <source>
        <dbReference type="ARBA" id="ARBA00004541"/>
    </source>
</evidence>
<evidence type="ECO:0000256" key="5">
    <source>
        <dbReference type="ARBA" id="ARBA00022990"/>
    </source>
</evidence>
<feature type="region of interest" description="Disordered" evidence="11">
    <location>
        <begin position="349"/>
        <end position="372"/>
    </location>
</feature>
<feature type="domain" description="Rab-GAP TBC" evidence="12">
    <location>
        <begin position="99"/>
        <end position="291"/>
    </location>
</feature>
<dbReference type="PANTHER" id="PTHR47219">
    <property type="entry name" value="RAB GTPASE-ACTIVATING PROTEIN 1-LIKE"/>
    <property type="match status" value="1"/>
</dbReference>
<evidence type="ECO:0000259" key="12">
    <source>
        <dbReference type="PROSITE" id="PS50086"/>
    </source>
</evidence>
<reference evidence="13" key="1">
    <citation type="submission" date="2016-05" db="EMBL/GenBank/DDBJ databases">
        <authorList>
            <person name="Lavstsen T."/>
            <person name="Jespersen J.S."/>
        </authorList>
    </citation>
    <scope>NUCLEOTIDE SEQUENCE</scope>
    <source>
        <tissue evidence="13">Brain</tissue>
    </source>
</reference>
<dbReference type="InterPro" id="IPR000195">
    <property type="entry name" value="Rab-GAP-TBC_dom"/>
</dbReference>
<feature type="compositionally biased region" description="Basic and acidic residues" evidence="11">
    <location>
        <begin position="526"/>
        <end position="537"/>
    </location>
</feature>
<evidence type="ECO:0000256" key="4">
    <source>
        <dbReference type="ARBA" id="ARBA00022553"/>
    </source>
</evidence>
<dbReference type="PROSITE" id="PS50086">
    <property type="entry name" value="TBC_RABGAP"/>
    <property type="match status" value="1"/>
</dbReference>
<dbReference type="FunFam" id="1.10.10.750:FF:000001">
    <property type="entry name" value="TBC1 domain family member 10A"/>
    <property type="match status" value="1"/>
</dbReference>
<feature type="compositionally biased region" description="Low complexity" evidence="11">
    <location>
        <begin position="548"/>
        <end position="558"/>
    </location>
</feature>
<dbReference type="EMBL" id="HADW01002474">
    <property type="protein sequence ID" value="SBP03874.1"/>
    <property type="molecule type" value="Transcribed_RNA"/>
</dbReference>
<keyword evidence="4" id="KW-0597">Phosphoprotein</keyword>
<feature type="compositionally biased region" description="Basic and acidic residues" evidence="11">
    <location>
        <begin position="449"/>
        <end position="474"/>
    </location>
</feature>
<dbReference type="Gene3D" id="1.10.10.750">
    <property type="entry name" value="Ypt/Rab-GAP domain of gyp1p, domain 1"/>
    <property type="match status" value="1"/>
</dbReference>
<dbReference type="InterPro" id="IPR050302">
    <property type="entry name" value="Rab_GAP_TBC_domain"/>
</dbReference>
<evidence type="ECO:0000256" key="11">
    <source>
        <dbReference type="SAM" id="MobiDB-lite"/>
    </source>
</evidence>
<keyword evidence="3" id="KW-0343">GTPase activation</keyword>
<dbReference type="Gene3D" id="1.10.8.270">
    <property type="entry name" value="putative rabgap domain of human tbc1 domain family member 14 like domains"/>
    <property type="match status" value="1"/>
</dbReference>
<feature type="region of interest" description="Disordered" evidence="11">
    <location>
        <begin position="756"/>
        <end position="804"/>
    </location>
</feature>
<dbReference type="GO" id="GO:0031410">
    <property type="term" value="C:cytoplasmic vesicle"/>
    <property type="evidence" value="ECO:0007669"/>
    <property type="project" value="UniProtKB-SubCell"/>
</dbReference>
<comment type="subcellular location">
    <subcellularLocation>
        <location evidence="1">Cytoplasmic vesicle</location>
    </subcellularLocation>
    <subcellularLocation>
        <location evidence="2">Golgi apparatus</location>
    </subcellularLocation>
</comment>
<evidence type="ECO:0000256" key="9">
    <source>
        <dbReference type="ARBA" id="ARBA00064037"/>
    </source>
</evidence>
<comment type="function">
    <text evidence="8">Acts as a GTPase-activating protein for RAB5A and RAB43. Involved in receptor trafficking. In complex with EPS8 inhibits internalization of EGFR. Involved in retrograde transport from the endocytic pathway to the Golgi apparatus. Involved in the transport of Shiga toxin from early and recycling endosomes to the trans-Golgi network. Required for structural integrity of the Golgi complex.</text>
</comment>
<name>A0A1A7WEC1_9TELE</name>
<proteinExistence type="predicted"/>
<evidence type="ECO:0000256" key="7">
    <source>
        <dbReference type="ARBA" id="ARBA00023329"/>
    </source>
</evidence>
<dbReference type="InterPro" id="IPR035969">
    <property type="entry name" value="Rab-GAP_TBC_sf"/>
</dbReference>
<feature type="compositionally biased region" description="Polar residues" evidence="11">
    <location>
        <begin position="403"/>
        <end position="430"/>
    </location>
</feature>
<dbReference type="GO" id="GO:0005096">
    <property type="term" value="F:GTPase activator activity"/>
    <property type="evidence" value="ECO:0007669"/>
    <property type="project" value="UniProtKB-KW"/>
</dbReference>
<dbReference type="SUPFAM" id="SSF47923">
    <property type="entry name" value="Ypt/Rab-GAP domain of gyp1p"/>
    <property type="match status" value="2"/>
</dbReference>
<evidence type="ECO:0000256" key="10">
    <source>
        <dbReference type="ARBA" id="ARBA00070172"/>
    </source>
</evidence>
<keyword evidence="7" id="KW-0968">Cytoplasmic vesicle</keyword>
<keyword evidence="5" id="KW-0007">Acetylation</keyword>
<comment type="subunit">
    <text evidence="9">Interacts with EPS8.</text>
</comment>
<dbReference type="PANTHER" id="PTHR47219:SF25">
    <property type="entry name" value="RAB-GAP TBC DOMAIN-CONTAINING PROTEIN"/>
    <property type="match status" value="1"/>
</dbReference>
<dbReference type="GO" id="GO:0031267">
    <property type="term" value="F:small GTPase binding"/>
    <property type="evidence" value="ECO:0007669"/>
    <property type="project" value="TreeGrafter"/>
</dbReference>
<sequence length="804" mass="91270">MKKDIDTLKTEEQAEIISKYDKGRQDGVNIDPWEDANYNIYKVTDRFGFLHEEELPTPTAIEEKQKLQEIERVEKWLKMVKKWDKYKNSDKLTKRVYKGIPLQLRGQAWALLLDLEKVKQDNEGKYEKMKQQARLYSTEIKQIDLDVNRTFRNHIMFMDRFGVKQQALFHVLAAYSVYNTEVSYCQGMSQIAAILLMYLNEEDAFWALSQLLTDTKHSMHGFFIPGFPKLQRFQTHHELILSKMLPKLKKHLDKEQMATGIYATKWFLQCFIDRTPFTLTLRLWDIYVLEGEKILTAMAYTIFKLHKKRLMKLQLEDLREFLQEQLPLSFFLPDDVVVEQLQASMSELHSKKLDLPPPAKSDELPKKPLGQERPVLLVPLQSDSPLEVKAHLQVDSEPVADDTTLQQKHSPTDSQNVSLSGSNTPSSEPAFQTLGAPSLRPCRAPPIPPKEDKPAIKVGLSDEKDQHPEPREQENQMSELESQEDPTDWPPPYVPSALDAINIQAEEEIMDLPDLPPPPFFYSEQIDQRSLRNDSPRLRAQIGPKFQRGSPSPRSGSPLIPQTKLCSKPPPSFNIQKPKSPPQCAFTPPSSSSPRLPPPKPTKFPISLYVPMSAGDRRPSNTSQYDNLSEADDEDRLVERLLASTPEEDLRVHSILTYTTDRDYDPTFYPVPPPPVFIPPSPPSICALPSLPQEPEYKGEDSWVEDSIIPPPPPYFADRLVPFQCTTAICSDTQRAVSPVYSKNFSRGPRDHSAFPAPLLYTGSPPGHSRSSGQSPVGVALVQSSPDFCRTPPGGQTLPKSVTF</sequence>
<protein>
    <recommendedName>
        <fullName evidence="10">USP6 N-terminal-like protein</fullName>
    </recommendedName>
</protein>
<feature type="compositionally biased region" description="Basic and acidic residues" evidence="11">
    <location>
        <begin position="349"/>
        <end position="370"/>
    </location>
</feature>
<dbReference type="FunFam" id="1.10.472.80:FF:000019">
    <property type="entry name" value="USP6 N-terminal like"/>
    <property type="match status" value="1"/>
</dbReference>
<dbReference type="Gene3D" id="1.10.472.80">
    <property type="entry name" value="Ypt/Rab-GAP domain of gyp1p, domain 3"/>
    <property type="match status" value="1"/>
</dbReference>
<evidence type="ECO:0000256" key="3">
    <source>
        <dbReference type="ARBA" id="ARBA00022468"/>
    </source>
</evidence>
<dbReference type="FunFam" id="1.10.8.270:FF:000010">
    <property type="entry name" value="Putative USP6 N-terminal-like protein"/>
    <property type="match status" value="1"/>
</dbReference>
<organism evidence="13">
    <name type="scientific">Iconisemion striatum</name>
    <dbReference type="NCBI Taxonomy" id="60296"/>
    <lineage>
        <taxon>Eukaryota</taxon>
        <taxon>Metazoa</taxon>
        <taxon>Chordata</taxon>
        <taxon>Craniata</taxon>
        <taxon>Vertebrata</taxon>
        <taxon>Euteleostomi</taxon>
        <taxon>Actinopterygii</taxon>
        <taxon>Neopterygii</taxon>
        <taxon>Teleostei</taxon>
        <taxon>Neoteleostei</taxon>
        <taxon>Acanthomorphata</taxon>
        <taxon>Ovalentaria</taxon>
        <taxon>Atherinomorphae</taxon>
        <taxon>Cyprinodontiformes</taxon>
        <taxon>Nothobranchiidae</taxon>
        <taxon>Iconisemion</taxon>
    </lineage>
</organism>
<dbReference type="AlphaFoldDB" id="A0A1A7WEC1"/>
<evidence type="ECO:0000256" key="2">
    <source>
        <dbReference type="ARBA" id="ARBA00004555"/>
    </source>
</evidence>
<accession>A0A1A7WEC1</accession>
<evidence type="ECO:0000313" key="13">
    <source>
        <dbReference type="EMBL" id="SBP03874.1"/>
    </source>
</evidence>
<gene>
    <name evidence="13" type="primary">TBC1D3B</name>
</gene>
<evidence type="ECO:0000256" key="6">
    <source>
        <dbReference type="ARBA" id="ARBA00023034"/>
    </source>
</evidence>
<dbReference type="SMART" id="SM00164">
    <property type="entry name" value="TBC"/>
    <property type="match status" value="1"/>
</dbReference>